<feature type="non-terminal residue" evidence="1">
    <location>
        <position position="1"/>
    </location>
</feature>
<dbReference type="Proteomes" id="UP001219525">
    <property type="component" value="Unassembled WGS sequence"/>
</dbReference>
<reference evidence="1" key="1">
    <citation type="submission" date="2023-03" db="EMBL/GenBank/DDBJ databases">
        <title>Massive genome expansion in bonnet fungi (Mycena s.s.) driven by repeated elements and novel gene families across ecological guilds.</title>
        <authorList>
            <consortium name="Lawrence Berkeley National Laboratory"/>
            <person name="Harder C.B."/>
            <person name="Miyauchi S."/>
            <person name="Viragh M."/>
            <person name="Kuo A."/>
            <person name="Thoen E."/>
            <person name="Andreopoulos B."/>
            <person name="Lu D."/>
            <person name="Skrede I."/>
            <person name="Drula E."/>
            <person name="Henrissat B."/>
            <person name="Morin E."/>
            <person name="Kohler A."/>
            <person name="Barry K."/>
            <person name="LaButti K."/>
            <person name="Morin E."/>
            <person name="Salamov A."/>
            <person name="Lipzen A."/>
            <person name="Mereny Z."/>
            <person name="Hegedus B."/>
            <person name="Baldrian P."/>
            <person name="Stursova M."/>
            <person name="Weitz H."/>
            <person name="Taylor A."/>
            <person name="Grigoriev I.V."/>
            <person name="Nagy L.G."/>
            <person name="Martin F."/>
            <person name="Kauserud H."/>
        </authorList>
    </citation>
    <scope>NUCLEOTIDE SEQUENCE</scope>
    <source>
        <strain evidence="1">9144</strain>
    </source>
</reference>
<proteinExistence type="predicted"/>
<evidence type="ECO:0000313" key="1">
    <source>
        <dbReference type="EMBL" id="KAJ7191724.1"/>
    </source>
</evidence>
<name>A0AAD6Y2S4_9AGAR</name>
<evidence type="ECO:0008006" key="3">
    <source>
        <dbReference type="Google" id="ProtNLM"/>
    </source>
</evidence>
<comment type="caution">
    <text evidence="1">The sequence shown here is derived from an EMBL/GenBank/DDBJ whole genome shotgun (WGS) entry which is preliminary data.</text>
</comment>
<dbReference type="EMBL" id="JARJCW010000129">
    <property type="protein sequence ID" value="KAJ7191724.1"/>
    <property type="molecule type" value="Genomic_DNA"/>
</dbReference>
<organism evidence="1 2">
    <name type="scientific">Mycena pura</name>
    <dbReference type="NCBI Taxonomy" id="153505"/>
    <lineage>
        <taxon>Eukaryota</taxon>
        <taxon>Fungi</taxon>
        <taxon>Dikarya</taxon>
        <taxon>Basidiomycota</taxon>
        <taxon>Agaricomycotina</taxon>
        <taxon>Agaricomycetes</taxon>
        <taxon>Agaricomycetidae</taxon>
        <taxon>Agaricales</taxon>
        <taxon>Marasmiineae</taxon>
        <taxon>Mycenaceae</taxon>
        <taxon>Mycena</taxon>
    </lineage>
</organism>
<protein>
    <recommendedName>
        <fullName evidence="3">Tc1-like transposase DDE domain-containing protein</fullName>
    </recommendedName>
</protein>
<dbReference type="Gene3D" id="3.30.420.10">
    <property type="entry name" value="Ribonuclease H-like superfamily/Ribonuclease H"/>
    <property type="match status" value="1"/>
</dbReference>
<dbReference type="InterPro" id="IPR036397">
    <property type="entry name" value="RNaseH_sf"/>
</dbReference>
<accession>A0AAD6Y2S4</accession>
<dbReference type="GO" id="GO:0003676">
    <property type="term" value="F:nucleic acid binding"/>
    <property type="evidence" value="ECO:0007669"/>
    <property type="project" value="InterPro"/>
</dbReference>
<gene>
    <name evidence="1" type="ORF">GGX14DRAFT_328056</name>
</gene>
<dbReference type="PANTHER" id="PTHR46564:SF1">
    <property type="entry name" value="TRANSPOSASE"/>
    <property type="match status" value="1"/>
</dbReference>
<dbReference type="AlphaFoldDB" id="A0AAD6Y2S4"/>
<sequence>MVYRKISKDLKDAALRLWDLGWEEADIMQALVVSRASLYRWKKLFEELGSTVRPPSPLVGRPRIITRAVLTACYEIYQKDPDIYLDELRFWLAIHHDIVISISGLQQNLDAVGLDRKLLHKIARERDQQQRSDYWDRATTDAYAFNRDVGFSVAAAMSKEGYQAVKVLPGAFDSWDFFEFVAEQVVPSMNAWPQKNSVLVLDNCRIHHNDALLDVV</sequence>
<keyword evidence="2" id="KW-1185">Reference proteome</keyword>
<evidence type="ECO:0000313" key="2">
    <source>
        <dbReference type="Proteomes" id="UP001219525"/>
    </source>
</evidence>
<dbReference type="SUPFAM" id="SSF46689">
    <property type="entry name" value="Homeodomain-like"/>
    <property type="match status" value="1"/>
</dbReference>
<dbReference type="PANTHER" id="PTHR46564">
    <property type="entry name" value="TRANSPOSASE"/>
    <property type="match status" value="1"/>
</dbReference>
<dbReference type="InterPro" id="IPR009057">
    <property type="entry name" value="Homeodomain-like_sf"/>
</dbReference>